<evidence type="ECO:0000313" key="3">
    <source>
        <dbReference type="Proteomes" id="UP001497457"/>
    </source>
</evidence>
<reference evidence="2" key="1">
    <citation type="submission" date="2024-10" db="EMBL/GenBank/DDBJ databases">
        <authorList>
            <person name="Ryan C."/>
        </authorList>
    </citation>
    <scope>NUCLEOTIDE SEQUENCE [LARGE SCALE GENOMIC DNA]</scope>
</reference>
<proteinExistence type="predicted"/>
<feature type="compositionally biased region" description="Low complexity" evidence="1">
    <location>
        <begin position="108"/>
        <end position="121"/>
    </location>
</feature>
<name>A0ABC9DQ49_9POAL</name>
<evidence type="ECO:0000313" key="2">
    <source>
        <dbReference type="EMBL" id="CAL5042975.1"/>
    </source>
</evidence>
<sequence>MCAHTGAGMYPQMVYHADVRAREMELAAEREMVCSCSPLGRMLSRVITKCNGRQGRVRYDEKMDYAMAYAPAQTCYVRPTARNVTLAPTSNHHPANVHAVQPEPPQPHTTTTLPATPFTSTGAPPQGARRPKKKKKKKQQVRFAPSGPVTMDAPPPHDATAASGGGAAVTAGVVYHHGAAEPPSPAPPAHGGHGGHGYAYGYGRYAPSPLPRWEMLGTPRRPEYFSGEYRWYYPTPVREGIYSIATDANGRLSNIFSEENPNACTIV</sequence>
<dbReference type="EMBL" id="OZ075144">
    <property type="protein sequence ID" value="CAL5042975.1"/>
    <property type="molecule type" value="Genomic_DNA"/>
</dbReference>
<dbReference type="Proteomes" id="UP001497457">
    <property type="component" value="Chromosome 34rd"/>
</dbReference>
<protein>
    <recommendedName>
        <fullName evidence="4">Trithorax group protein osa-like</fullName>
    </recommendedName>
</protein>
<evidence type="ECO:0000256" key="1">
    <source>
        <dbReference type="SAM" id="MobiDB-lite"/>
    </source>
</evidence>
<feature type="region of interest" description="Disordered" evidence="1">
    <location>
        <begin position="88"/>
        <end position="164"/>
    </location>
</feature>
<accession>A0ABC9DQ49</accession>
<feature type="compositionally biased region" description="Basic residues" evidence="1">
    <location>
        <begin position="129"/>
        <end position="140"/>
    </location>
</feature>
<dbReference type="AlphaFoldDB" id="A0ABC9DQ49"/>
<organism evidence="2 3">
    <name type="scientific">Urochloa decumbens</name>
    <dbReference type="NCBI Taxonomy" id="240449"/>
    <lineage>
        <taxon>Eukaryota</taxon>
        <taxon>Viridiplantae</taxon>
        <taxon>Streptophyta</taxon>
        <taxon>Embryophyta</taxon>
        <taxon>Tracheophyta</taxon>
        <taxon>Spermatophyta</taxon>
        <taxon>Magnoliopsida</taxon>
        <taxon>Liliopsida</taxon>
        <taxon>Poales</taxon>
        <taxon>Poaceae</taxon>
        <taxon>PACMAD clade</taxon>
        <taxon>Panicoideae</taxon>
        <taxon>Panicodae</taxon>
        <taxon>Paniceae</taxon>
        <taxon>Melinidinae</taxon>
        <taxon>Urochloa</taxon>
    </lineage>
</organism>
<evidence type="ECO:0008006" key="4">
    <source>
        <dbReference type="Google" id="ProtNLM"/>
    </source>
</evidence>
<keyword evidence="3" id="KW-1185">Reference proteome</keyword>
<gene>
    <name evidence="2" type="ORF">URODEC1_LOCUS87460</name>
</gene>